<feature type="transmembrane region" description="Helical" evidence="1">
    <location>
        <begin position="249"/>
        <end position="270"/>
    </location>
</feature>
<organism evidence="2 3">
    <name type="scientific">Pisolithus tinctorius Marx 270</name>
    <dbReference type="NCBI Taxonomy" id="870435"/>
    <lineage>
        <taxon>Eukaryota</taxon>
        <taxon>Fungi</taxon>
        <taxon>Dikarya</taxon>
        <taxon>Basidiomycota</taxon>
        <taxon>Agaricomycotina</taxon>
        <taxon>Agaricomycetes</taxon>
        <taxon>Agaricomycetidae</taxon>
        <taxon>Boletales</taxon>
        <taxon>Sclerodermatineae</taxon>
        <taxon>Pisolithaceae</taxon>
        <taxon>Pisolithus</taxon>
    </lineage>
</organism>
<evidence type="ECO:0000313" key="2">
    <source>
        <dbReference type="EMBL" id="KIO00846.1"/>
    </source>
</evidence>
<evidence type="ECO:0000256" key="1">
    <source>
        <dbReference type="SAM" id="Phobius"/>
    </source>
</evidence>
<keyword evidence="1" id="KW-1133">Transmembrane helix</keyword>
<sequence length="667" mass="75611">MKDPSVYFGGYVEGTRAVIEATIAAGVLPYLEKPFDAYNDAQGVFGSRDSQIGGSGSLFGCTYDGNIARTILLAGNELVPPPSYSSTTSSKPKLDPERAMRKLNESLHRTLPPVCATTEYHHTTQTLSSYVAPTPNAESILSAFNTPFNSHELEHPFARSRIEGQPFCIESGGPIYCWDITGVYDGNEQKLLGLEVQTIDGRSRQQESFDGGEAYRGIPYLRQSTKTYETGRWTVDMIRWGYFEWGDNWRILVAALGGLIFCFEFILLYLQPNYSRKNRRLGMTKGALNKDKRRVVRILHVNETRGTEQLREIGTIEGYDEWGEWVWYSRRRVLTLQRNTEANKMVENNSGKTSVAAHDDSSFCLCFGLTYLRSCCFRVADDWDQVRSSPRVQRRCSSRHKIVKGTPDGVTNIGEGRNWLERPRHMQCIQGDKDSRTEPERSFLSLVFMMFHSRIYGSKVLDKVGARPLISEGKEDSASSWVECEELLTKLRKGKFEAKVPFSVLIRTLSTARYRYPGAMEKAIDGDGRLEAVHQYLASRLRPPDCEVEGRRPRSNKVSTFTRRGRRPIIEESLRIYRLKVTAFIIVQTCATSRYFVSSSEQVVDEDGRLEVTRQHLVRELRPPDGEPDEVREIKCTHAQGVEAVKIGMGQVNEARVPVSVSIYSFL</sequence>
<reference evidence="3" key="2">
    <citation type="submission" date="2015-01" db="EMBL/GenBank/DDBJ databases">
        <title>Evolutionary Origins and Diversification of the Mycorrhizal Mutualists.</title>
        <authorList>
            <consortium name="DOE Joint Genome Institute"/>
            <consortium name="Mycorrhizal Genomics Consortium"/>
            <person name="Kohler A."/>
            <person name="Kuo A."/>
            <person name="Nagy L.G."/>
            <person name="Floudas D."/>
            <person name="Copeland A."/>
            <person name="Barry K.W."/>
            <person name="Cichocki N."/>
            <person name="Veneault-Fourrey C."/>
            <person name="LaButti K."/>
            <person name="Lindquist E.A."/>
            <person name="Lipzen A."/>
            <person name="Lundell T."/>
            <person name="Morin E."/>
            <person name="Murat C."/>
            <person name="Riley R."/>
            <person name="Ohm R."/>
            <person name="Sun H."/>
            <person name="Tunlid A."/>
            <person name="Henrissat B."/>
            <person name="Grigoriev I.V."/>
            <person name="Hibbett D.S."/>
            <person name="Martin F."/>
        </authorList>
    </citation>
    <scope>NUCLEOTIDE SEQUENCE [LARGE SCALE GENOMIC DNA]</scope>
    <source>
        <strain evidence="3">Marx 270</strain>
    </source>
</reference>
<name>A0A0C3P005_PISTI</name>
<evidence type="ECO:0000313" key="3">
    <source>
        <dbReference type="Proteomes" id="UP000054217"/>
    </source>
</evidence>
<proteinExistence type="predicted"/>
<dbReference type="HOGENOM" id="CLU_411676_0_0_1"/>
<dbReference type="EMBL" id="KN831993">
    <property type="protein sequence ID" value="KIO00846.1"/>
    <property type="molecule type" value="Genomic_DNA"/>
</dbReference>
<gene>
    <name evidence="2" type="ORF">M404DRAFT_29245</name>
</gene>
<accession>A0A0C3P005</accession>
<keyword evidence="1" id="KW-0472">Membrane</keyword>
<dbReference type="STRING" id="870435.A0A0C3P005"/>
<dbReference type="AlphaFoldDB" id="A0A0C3P005"/>
<dbReference type="InParanoid" id="A0A0C3P005"/>
<reference evidence="2 3" key="1">
    <citation type="submission" date="2014-04" db="EMBL/GenBank/DDBJ databases">
        <authorList>
            <consortium name="DOE Joint Genome Institute"/>
            <person name="Kuo A."/>
            <person name="Kohler A."/>
            <person name="Costa M.D."/>
            <person name="Nagy L.G."/>
            <person name="Floudas D."/>
            <person name="Copeland A."/>
            <person name="Barry K.W."/>
            <person name="Cichocki N."/>
            <person name="Veneault-Fourrey C."/>
            <person name="LaButti K."/>
            <person name="Lindquist E.A."/>
            <person name="Lipzen A."/>
            <person name="Lundell T."/>
            <person name="Morin E."/>
            <person name="Murat C."/>
            <person name="Sun H."/>
            <person name="Tunlid A."/>
            <person name="Henrissat B."/>
            <person name="Grigoriev I.V."/>
            <person name="Hibbett D.S."/>
            <person name="Martin F."/>
            <person name="Nordberg H.P."/>
            <person name="Cantor M.N."/>
            <person name="Hua S.X."/>
        </authorList>
    </citation>
    <scope>NUCLEOTIDE SEQUENCE [LARGE SCALE GENOMIC DNA]</scope>
    <source>
        <strain evidence="2 3">Marx 270</strain>
    </source>
</reference>
<keyword evidence="1" id="KW-0812">Transmembrane</keyword>
<keyword evidence="3" id="KW-1185">Reference proteome</keyword>
<dbReference type="OrthoDB" id="10058185at2759"/>
<protein>
    <submittedName>
        <fullName evidence="2">Uncharacterized protein</fullName>
    </submittedName>
</protein>
<dbReference type="Proteomes" id="UP000054217">
    <property type="component" value="Unassembled WGS sequence"/>
</dbReference>